<dbReference type="Proteomes" id="UP000612893">
    <property type="component" value="Unassembled WGS sequence"/>
</dbReference>
<comment type="caution">
    <text evidence="2">The sequence shown here is derived from an EMBL/GenBank/DDBJ whole genome shotgun (WGS) entry which is preliminary data.</text>
</comment>
<evidence type="ECO:0000313" key="2">
    <source>
        <dbReference type="EMBL" id="MBJ7598320.1"/>
    </source>
</evidence>
<gene>
    <name evidence="2" type="ORF">JF922_09585</name>
</gene>
<evidence type="ECO:0000313" key="3">
    <source>
        <dbReference type="Proteomes" id="UP000612893"/>
    </source>
</evidence>
<dbReference type="AlphaFoldDB" id="A0A934K9U0"/>
<dbReference type="InterPro" id="IPR005031">
    <property type="entry name" value="COQ10_START"/>
</dbReference>
<dbReference type="InterPro" id="IPR023393">
    <property type="entry name" value="START-like_dom_sf"/>
</dbReference>
<accession>A0A934K9U0</accession>
<dbReference type="Pfam" id="PF03364">
    <property type="entry name" value="Polyketide_cyc"/>
    <property type="match status" value="1"/>
</dbReference>
<protein>
    <submittedName>
        <fullName evidence="2">SRPBCC family protein</fullName>
    </submittedName>
</protein>
<feature type="domain" description="Coenzyme Q-binding protein COQ10 START" evidence="1">
    <location>
        <begin position="2"/>
        <end position="116"/>
    </location>
</feature>
<dbReference type="Gene3D" id="3.30.530.20">
    <property type="match status" value="1"/>
</dbReference>
<dbReference type="CDD" id="cd07817">
    <property type="entry name" value="SRPBCC_8"/>
    <property type="match status" value="1"/>
</dbReference>
<name>A0A934K9U0_9BACT</name>
<dbReference type="PANTHER" id="PTHR33824:SF7">
    <property type="entry name" value="POLYKETIDE CYCLASE_DEHYDRASE AND LIPID TRANSPORT SUPERFAMILY PROTEIN"/>
    <property type="match status" value="1"/>
</dbReference>
<organism evidence="2 3">
    <name type="scientific">Candidatus Nephthysia bennettiae</name>
    <dbReference type="NCBI Taxonomy" id="3127016"/>
    <lineage>
        <taxon>Bacteria</taxon>
        <taxon>Bacillati</taxon>
        <taxon>Candidatus Dormiibacterota</taxon>
        <taxon>Candidatus Dormibacteria</taxon>
        <taxon>Candidatus Dormibacterales</taxon>
        <taxon>Candidatus Dormibacteraceae</taxon>
        <taxon>Candidatus Nephthysia</taxon>
    </lineage>
</organism>
<evidence type="ECO:0000259" key="1">
    <source>
        <dbReference type="Pfam" id="PF03364"/>
    </source>
</evidence>
<sequence length="141" mass="16367">MREAYNQWTQFESFPQFMEGVKEVRQLDDKRLHWRAEVGGREEEWDAEITEQIPDTRIAWRSIGGRPNAGVVDFHRLNDENTQVSLQLDAEPEGVLEKIGEKAGFLDRQVQGDLERFKDFITTRGAATGEWRGDIDPPHRN</sequence>
<dbReference type="PANTHER" id="PTHR33824">
    <property type="entry name" value="POLYKETIDE CYCLASE/DEHYDRASE AND LIPID TRANSPORT SUPERFAMILY PROTEIN"/>
    <property type="match status" value="1"/>
</dbReference>
<keyword evidence="3" id="KW-1185">Reference proteome</keyword>
<dbReference type="SUPFAM" id="SSF55961">
    <property type="entry name" value="Bet v1-like"/>
    <property type="match status" value="1"/>
</dbReference>
<reference evidence="2" key="1">
    <citation type="submission" date="2020-10" db="EMBL/GenBank/DDBJ databases">
        <title>Ca. Dormibacterota MAGs.</title>
        <authorList>
            <person name="Montgomery K."/>
        </authorList>
    </citation>
    <scope>NUCLEOTIDE SEQUENCE [LARGE SCALE GENOMIC DNA]</scope>
    <source>
        <strain evidence="2">SC8812_S17_10</strain>
    </source>
</reference>
<proteinExistence type="predicted"/>
<dbReference type="EMBL" id="JAEKNR010000105">
    <property type="protein sequence ID" value="MBJ7598320.1"/>
    <property type="molecule type" value="Genomic_DNA"/>
</dbReference>
<dbReference type="InterPro" id="IPR047137">
    <property type="entry name" value="ORF3"/>
</dbReference>